<proteinExistence type="predicted"/>
<protein>
    <submittedName>
        <fullName evidence="1">Uncharacterized protein</fullName>
    </submittedName>
</protein>
<dbReference type="Proteomes" id="UP000187283">
    <property type="component" value="Unassembled WGS sequence"/>
</dbReference>
<organism evidence="1 2">
    <name type="scientific">Smittium culicis</name>
    <dbReference type="NCBI Taxonomy" id="133412"/>
    <lineage>
        <taxon>Eukaryota</taxon>
        <taxon>Fungi</taxon>
        <taxon>Fungi incertae sedis</taxon>
        <taxon>Zoopagomycota</taxon>
        <taxon>Kickxellomycotina</taxon>
        <taxon>Harpellomycetes</taxon>
        <taxon>Harpellales</taxon>
        <taxon>Legeriomycetaceae</taxon>
        <taxon>Smittium</taxon>
    </lineage>
</organism>
<evidence type="ECO:0000313" key="2">
    <source>
        <dbReference type="Proteomes" id="UP000187283"/>
    </source>
</evidence>
<evidence type="ECO:0000313" key="1">
    <source>
        <dbReference type="EMBL" id="OMJ08773.1"/>
    </source>
</evidence>
<dbReference type="OrthoDB" id="5545891at2759"/>
<reference evidence="1 2" key="1">
    <citation type="submission" date="2017-01" db="EMBL/GenBank/DDBJ databases">
        <authorList>
            <person name="Mah S.A."/>
            <person name="Swanson W.J."/>
            <person name="Moy G.W."/>
            <person name="Vacquier V.D."/>
        </authorList>
    </citation>
    <scope>NUCLEOTIDE SEQUENCE [LARGE SCALE GENOMIC DNA]</scope>
    <source>
        <strain evidence="1 2">GSMNP</strain>
    </source>
</reference>
<sequence>MQQDIQEKFFEALNDLKEKVRFLYNEIEEQGAQQTQAMEVQNIECDDPHEKVRAPIVEIESFPRFIEAIPSFDTNLLWSSIPEEERKENIYKCPKFLGMKYTPPPLNEAATAAVRKNDAALYGIQIALSSMTRPIDYYVHRKLKDLATSI</sequence>
<comment type="caution">
    <text evidence="1">The sequence shown here is derived from an EMBL/GenBank/DDBJ whole genome shotgun (WGS) entry which is preliminary data.</text>
</comment>
<dbReference type="EMBL" id="LSSN01005690">
    <property type="protein sequence ID" value="OMJ08773.1"/>
    <property type="molecule type" value="Genomic_DNA"/>
</dbReference>
<name>A0A1R1X2A8_9FUNG</name>
<keyword evidence="2" id="KW-1185">Reference proteome</keyword>
<gene>
    <name evidence="1" type="ORF">AYI70_g11331</name>
</gene>
<accession>A0A1R1X2A8</accession>
<dbReference type="AlphaFoldDB" id="A0A1R1X2A8"/>